<reference evidence="3" key="1">
    <citation type="submission" date="2021-11" db="EMBL/GenBank/DDBJ databases">
        <title>Cultivation dependent microbiological survey of springs from the worlds oldest radium mine currently devoted to the extraction of radon-saturated water.</title>
        <authorList>
            <person name="Kapinusova G."/>
            <person name="Smrhova T."/>
            <person name="Strejcek M."/>
            <person name="Suman J."/>
            <person name="Jani K."/>
            <person name="Pajer P."/>
            <person name="Uhlik O."/>
        </authorList>
    </citation>
    <scope>NUCLEOTIDE SEQUENCE [LARGE SCALE GENOMIC DNA]</scope>
    <source>
        <strain evidence="3">J379</strain>
    </source>
</reference>
<dbReference type="RefSeq" id="WP_353866761.1">
    <property type="nucleotide sequence ID" value="NZ_CP088295.1"/>
</dbReference>
<accession>A0ABY5PNJ0</accession>
<sequence>MVEANPAWQHLLGWSHEQVVGTQWCERVHDDQRSAAERAMTKELQRLGSVSGFEARYRAADGSYRWMLWGADMADGWGFAVGRDISARRLAHVALRRARERAEAMGAALHAGLVVVSPDLEIVEANDRFCEMVGYDRDAIIGLRPPHPWWPLEDRDAILAMAGDLARLTGRRARFVRSDGRRFEIRGDVAALPDEDGAGRTLLVIHDLSELLAAEDAPGLEPAGGT</sequence>
<dbReference type="InterPro" id="IPR013655">
    <property type="entry name" value="PAS_fold_3"/>
</dbReference>
<dbReference type="InterPro" id="IPR000014">
    <property type="entry name" value="PAS"/>
</dbReference>
<dbReference type="PANTHER" id="PTHR44757:SF2">
    <property type="entry name" value="BIOFILM ARCHITECTURE MAINTENANCE PROTEIN MBAA"/>
    <property type="match status" value="1"/>
</dbReference>
<dbReference type="Pfam" id="PF13426">
    <property type="entry name" value="PAS_9"/>
    <property type="match status" value="1"/>
</dbReference>
<dbReference type="NCBIfam" id="TIGR00229">
    <property type="entry name" value="sensory_box"/>
    <property type="match status" value="2"/>
</dbReference>
<dbReference type="SMART" id="SM00091">
    <property type="entry name" value="PAS"/>
    <property type="match status" value="1"/>
</dbReference>
<proteinExistence type="predicted"/>
<protein>
    <submittedName>
        <fullName evidence="2">PAS domain S-box protein</fullName>
    </submittedName>
</protein>
<gene>
    <name evidence="2" type="ORF">LRS13_11645</name>
</gene>
<dbReference type="PANTHER" id="PTHR44757">
    <property type="entry name" value="DIGUANYLATE CYCLASE DGCP"/>
    <property type="match status" value="1"/>
</dbReference>
<evidence type="ECO:0000259" key="1">
    <source>
        <dbReference type="PROSITE" id="PS50112"/>
    </source>
</evidence>
<dbReference type="EMBL" id="CP088295">
    <property type="protein sequence ID" value="UUY06301.1"/>
    <property type="molecule type" value="Genomic_DNA"/>
</dbReference>
<evidence type="ECO:0000313" key="2">
    <source>
        <dbReference type="EMBL" id="UUY06301.1"/>
    </source>
</evidence>
<organism evidence="2 3">
    <name type="scientific">Svornostia abyssi</name>
    <dbReference type="NCBI Taxonomy" id="2898438"/>
    <lineage>
        <taxon>Bacteria</taxon>
        <taxon>Bacillati</taxon>
        <taxon>Actinomycetota</taxon>
        <taxon>Thermoleophilia</taxon>
        <taxon>Solirubrobacterales</taxon>
        <taxon>Baekduiaceae</taxon>
        <taxon>Svornostia</taxon>
    </lineage>
</organism>
<dbReference type="InterPro" id="IPR052155">
    <property type="entry name" value="Biofilm_reg_signaling"/>
</dbReference>
<evidence type="ECO:0000313" key="3">
    <source>
        <dbReference type="Proteomes" id="UP001058860"/>
    </source>
</evidence>
<dbReference type="Proteomes" id="UP001058860">
    <property type="component" value="Chromosome"/>
</dbReference>
<dbReference type="PROSITE" id="PS50112">
    <property type="entry name" value="PAS"/>
    <property type="match status" value="1"/>
</dbReference>
<feature type="domain" description="PAS" evidence="1">
    <location>
        <begin position="1"/>
        <end position="47"/>
    </location>
</feature>
<dbReference type="CDD" id="cd00130">
    <property type="entry name" value="PAS"/>
    <property type="match status" value="2"/>
</dbReference>
<dbReference type="InterPro" id="IPR035965">
    <property type="entry name" value="PAS-like_dom_sf"/>
</dbReference>
<keyword evidence="3" id="KW-1185">Reference proteome</keyword>
<dbReference type="Pfam" id="PF08447">
    <property type="entry name" value="PAS_3"/>
    <property type="match status" value="1"/>
</dbReference>
<dbReference type="Gene3D" id="3.30.450.20">
    <property type="entry name" value="PAS domain"/>
    <property type="match status" value="2"/>
</dbReference>
<dbReference type="SUPFAM" id="SSF55785">
    <property type="entry name" value="PYP-like sensor domain (PAS domain)"/>
    <property type="match status" value="2"/>
</dbReference>
<name>A0ABY5PNJ0_9ACTN</name>